<reference evidence="2" key="1">
    <citation type="submission" date="2020-02" db="EMBL/GenBank/DDBJ databases">
        <authorList>
            <person name="Meier V. D."/>
        </authorList>
    </citation>
    <scope>NUCLEOTIDE SEQUENCE</scope>
    <source>
        <strain evidence="2">AVDCRST_MAG26</strain>
    </source>
</reference>
<feature type="region of interest" description="Disordered" evidence="1">
    <location>
        <begin position="1"/>
        <end position="68"/>
    </location>
</feature>
<evidence type="ECO:0000256" key="1">
    <source>
        <dbReference type="SAM" id="MobiDB-lite"/>
    </source>
</evidence>
<evidence type="ECO:0000313" key="2">
    <source>
        <dbReference type="EMBL" id="CAA9296896.1"/>
    </source>
</evidence>
<protein>
    <submittedName>
        <fullName evidence="2">Uncharacterized protein</fullName>
    </submittedName>
</protein>
<feature type="non-terminal residue" evidence="2">
    <location>
        <position position="1"/>
    </location>
</feature>
<accession>A0A6J4K5L8</accession>
<organism evidence="2">
    <name type="scientific">uncultured Chloroflexia bacterium</name>
    <dbReference type="NCBI Taxonomy" id="1672391"/>
    <lineage>
        <taxon>Bacteria</taxon>
        <taxon>Bacillati</taxon>
        <taxon>Chloroflexota</taxon>
        <taxon>Chloroflexia</taxon>
        <taxon>environmental samples</taxon>
    </lineage>
</organism>
<gene>
    <name evidence="2" type="ORF">AVDCRST_MAG26-4504</name>
</gene>
<feature type="non-terminal residue" evidence="2">
    <location>
        <position position="134"/>
    </location>
</feature>
<name>A0A6J4K5L8_9CHLR</name>
<feature type="compositionally biased region" description="Basic residues" evidence="1">
    <location>
        <begin position="9"/>
        <end position="18"/>
    </location>
</feature>
<proteinExistence type="predicted"/>
<sequence length="134" mass="14526">AEPAGAGRRSARHHRGAARRIAPPRRGSAGHHHSLPVHPSARPLSRRGAASCRGAYGGAEPGRRRTEHAAHGLCAGTRHRLDVRAVVLPRGRTAGTWTARRRYTPRAARDRIPRARPAPAPTPTTRRSRRPVGL</sequence>
<feature type="region of interest" description="Disordered" evidence="1">
    <location>
        <begin position="103"/>
        <end position="134"/>
    </location>
</feature>
<dbReference type="EMBL" id="CADCTK010001077">
    <property type="protein sequence ID" value="CAA9296896.1"/>
    <property type="molecule type" value="Genomic_DNA"/>
</dbReference>
<dbReference type="AlphaFoldDB" id="A0A6J4K5L8"/>